<protein>
    <submittedName>
        <fullName evidence="2">Uncharacterized protein</fullName>
    </submittedName>
</protein>
<name>A0ABX1J6U9_9PSEU</name>
<comment type="caution">
    <text evidence="2">The sequence shown here is derived from an EMBL/GenBank/DDBJ whole genome shotgun (WGS) entry which is preliminary data.</text>
</comment>
<dbReference type="PROSITE" id="PS51257">
    <property type="entry name" value="PROKAR_LIPOPROTEIN"/>
    <property type="match status" value="1"/>
</dbReference>
<accession>A0ABX1J6U9</accession>
<gene>
    <name evidence="2" type="ORF">HFP15_14375</name>
</gene>
<reference evidence="2 3" key="1">
    <citation type="submission" date="2020-04" db="EMBL/GenBank/DDBJ databases">
        <title>Novel species.</title>
        <authorList>
            <person name="Teo W.F.A."/>
            <person name="Lipun K."/>
            <person name="Srisuk N."/>
            <person name="Duangmal K."/>
        </authorList>
    </citation>
    <scope>NUCLEOTIDE SEQUENCE [LARGE SCALE GENOMIC DNA]</scope>
    <source>
        <strain evidence="2 3">K13G38</strain>
    </source>
</reference>
<evidence type="ECO:0000313" key="3">
    <source>
        <dbReference type="Proteomes" id="UP000715441"/>
    </source>
</evidence>
<evidence type="ECO:0000313" key="2">
    <source>
        <dbReference type="EMBL" id="NKQ54070.1"/>
    </source>
</evidence>
<feature type="chain" id="PRO_5045303121" evidence="1">
    <location>
        <begin position="21"/>
        <end position="59"/>
    </location>
</feature>
<proteinExistence type="predicted"/>
<dbReference type="EMBL" id="JAAXLS010000008">
    <property type="protein sequence ID" value="NKQ54070.1"/>
    <property type="molecule type" value="Genomic_DNA"/>
</dbReference>
<organism evidence="2 3">
    <name type="scientific">Amycolatopsis acididurans</name>
    <dbReference type="NCBI Taxonomy" id="2724524"/>
    <lineage>
        <taxon>Bacteria</taxon>
        <taxon>Bacillati</taxon>
        <taxon>Actinomycetota</taxon>
        <taxon>Actinomycetes</taxon>
        <taxon>Pseudonocardiales</taxon>
        <taxon>Pseudonocardiaceae</taxon>
        <taxon>Amycolatopsis</taxon>
    </lineage>
</organism>
<dbReference type="Proteomes" id="UP000715441">
    <property type="component" value="Unassembled WGS sequence"/>
</dbReference>
<evidence type="ECO:0000256" key="1">
    <source>
        <dbReference type="SAM" id="SignalP"/>
    </source>
</evidence>
<keyword evidence="1" id="KW-0732">Signal</keyword>
<keyword evidence="3" id="KW-1185">Reference proteome</keyword>
<feature type="signal peptide" evidence="1">
    <location>
        <begin position="1"/>
        <end position="20"/>
    </location>
</feature>
<sequence length="59" mass="5845">MNTRRLVVTGVSLLAIGVGASGCHDSASTTPAPSGGDELSSIQTTLNAIDSEVAGDESQ</sequence>
<dbReference type="RefSeq" id="WP_168515636.1">
    <property type="nucleotide sequence ID" value="NZ_JAAXLS010000008.1"/>
</dbReference>